<dbReference type="RefSeq" id="WP_090263828.1">
    <property type="nucleotide sequence ID" value="NZ_FNDS01000006.1"/>
</dbReference>
<keyword evidence="1" id="KW-0812">Transmembrane</keyword>
<accession>A0A1G8IGR6</accession>
<organism evidence="2 3">
    <name type="scientific">Pseudomonas panipatensis</name>
    <dbReference type="NCBI Taxonomy" id="428992"/>
    <lineage>
        <taxon>Bacteria</taxon>
        <taxon>Pseudomonadati</taxon>
        <taxon>Pseudomonadota</taxon>
        <taxon>Gammaproteobacteria</taxon>
        <taxon>Pseudomonadales</taxon>
        <taxon>Pseudomonadaceae</taxon>
        <taxon>Pseudomonas</taxon>
    </lineage>
</organism>
<dbReference type="AlphaFoldDB" id="A0A1G8IGR6"/>
<evidence type="ECO:0000313" key="3">
    <source>
        <dbReference type="Proteomes" id="UP000199636"/>
    </source>
</evidence>
<protein>
    <submittedName>
        <fullName evidence="2">Virus attachment protein p12 family protein</fullName>
    </submittedName>
</protein>
<feature type="transmembrane region" description="Helical" evidence="1">
    <location>
        <begin position="6"/>
        <end position="23"/>
    </location>
</feature>
<reference evidence="3" key="1">
    <citation type="submission" date="2016-10" db="EMBL/GenBank/DDBJ databases">
        <authorList>
            <person name="Varghese N."/>
            <person name="Submissions S."/>
        </authorList>
    </citation>
    <scope>NUCLEOTIDE SEQUENCE [LARGE SCALE GENOMIC DNA]</scope>
    <source>
        <strain evidence="3">CCM 7469</strain>
    </source>
</reference>
<keyword evidence="3" id="KW-1185">Reference proteome</keyword>
<evidence type="ECO:0000313" key="2">
    <source>
        <dbReference type="EMBL" id="SDI17977.1"/>
    </source>
</evidence>
<dbReference type="EMBL" id="FNDS01000006">
    <property type="protein sequence ID" value="SDI17977.1"/>
    <property type="molecule type" value="Genomic_DNA"/>
</dbReference>
<dbReference type="OrthoDB" id="9996389at2"/>
<gene>
    <name evidence="2" type="ORF">SAMN05216272_106243</name>
</gene>
<dbReference type="Pfam" id="PF12669">
    <property type="entry name" value="FeoB_associated"/>
    <property type="match status" value="1"/>
</dbReference>
<evidence type="ECO:0000256" key="1">
    <source>
        <dbReference type="SAM" id="Phobius"/>
    </source>
</evidence>
<sequence>MANPWVQGAIVALIVTGAVAYLLRKYLPRKHQAKAQEKGCGSCGGCSGGGCH</sequence>
<keyword evidence="1" id="KW-0472">Membrane</keyword>
<name>A0A1G8IGR6_9PSED</name>
<keyword evidence="1" id="KW-1133">Transmembrane helix</keyword>
<dbReference type="Proteomes" id="UP000199636">
    <property type="component" value="Unassembled WGS sequence"/>
</dbReference>
<dbReference type="STRING" id="428992.SAMN05216272_106243"/>
<proteinExistence type="predicted"/>